<dbReference type="GO" id="GO:0005975">
    <property type="term" value="P:carbohydrate metabolic process"/>
    <property type="evidence" value="ECO:0007669"/>
    <property type="project" value="InterPro"/>
</dbReference>
<dbReference type="Pfam" id="PF00370">
    <property type="entry name" value="FGGY_N"/>
    <property type="match status" value="1"/>
</dbReference>
<proteinExistence type="inferred from homology"/>
<evidence type="ECO:0000256" key="1">
    <source>
        <dbReference type="ARBA" id="ARBA00009156"/>
    </source>
</evidence>
<dbReference type="Proteomes" id="UP000199288">
    <property type="component" value="Unassembled WGS sequence"/>
</dbReference>
<dbReference type="AlphaFoldDB" id="A0A1H3W6F5"/>
<dbReference type="PIRSF" id="PIRSF000538">
    <property type="entry name" value="GlpK"/>
    <property type="match status" value="1"/>
</dbReference>
<sequence>MASFDVSEKDAVVPFIVALDVGSSGTRCCLYDATGTPITGRRLKVPHDFTTKSDGEVSIDPDLVVREVEELLDTVVGTDFVGQIGGVAIDTFAASVLGVDEEDRAVTTCFTYADSRGAEFVDQLRGALDVDASHERTGAFLHTSYVPARLRWWRDATGQDPRRVAKWMSLGEYIYLRLLGKTVAGTATASWTGMINRLTGQWDESMVRAAGIEIEQLSSIADPDEPLVDVNPDTERWPGLRDVAWYPVIADGLASNIGPVPPGVSACVMGASTSGAMRVLLPKHPTQVPAGLWCYRIDRNRSLLGGAINDAGRVPAWLATLLQLPDQEEIDRWCRAAPEPGTPLFLPYLTGERATGWRADARGVFAGLFAGHTVRDIYRGSLEGLTQAYGRVARELFAVDPAIDHVVATGGMSQGLPAWLHMVADAFGKPVVPATFKRSTLRGTALLALEHAAPDVTPAEPPVGTAIQPRVEHRDYYRAQALEYERIYRGVIA</sequence>
<evidence type="ECO:0000259" key="4">
    <source>
        <dbReference type="Pfam" id="PF00370"/>
    </source>
</evidence>
<evidence type="ECO:0000259" key="5">
    <source>
        <dbReference type="Pfam" id="PF02782"/>
    </source>
</evidence>
<name>A0A1H3W6F5_9ACTO</name>
<dbReference type="InterPro" id="IPR000577">
    <property type="entry name" value="Carb_kinase_FGGY"/>
</dbReference>
<accession>A0A1H3W6F5</accession>
<organism evidence="6 7">
    <name type="scientific">Bowdeniella nasicola</name>
    <dbReference type="NCBI Taxonomy" id="208480"/>
    <lineage>
        <taxon>Bacteria</taxon>
        <taxon>Bacillati</taxon>
        <taxon>Actinomycetota</taxon>
        <taxon>Actinomycetes</taxon>
        <taxon>Actinomycetales</taxon>
        <taxon>Actinomycetaceae</taxon>
        <taxon>Bowdeniella</taxon>
    </lineage>
</organism>
<dbReference type="CDD" id="cd07770">
    <property type="entry name" value="ASKHA_NBD_FGGY_GntK"/>
    <property type="match status" value="1"/>
</dbReference>
<keyword evidence="2" id="KW-0808">Transferase</keyword>
<feature type="domain" description="Carbohydrate kinase FGGY N-terminal" evidence="4">
    <location>
        <begin position="16"/>
        <end position="241"/>
    </location>
</feature>
<comment type="similarity">
    <text evidence="1">Belongs to the FGGY kinase family.</text>
</comment>
<keyword evidence="7" id="KW-1185">Reference proteome</keyword>
<evidence type="ECO:0000256" key="2">
    <source>
        <dbReference type="ARBA" id="ARBA00022679"/>
    </source>
</evidence>
<dbReference type="InterPro" id="IPR043129">
    <property type="entry name" value="ATPase_NBD"/>
</dbReference>
<dbReference type="Gene3D" id="3.30.420.40">
    <property type="match status" value="2"/>
</dbReference>
<evidence type="ECO:0000256" key="3">
    <source>
        <dbReference type="ARBA" id="ARBA00022777"/>
    </source>
</evidence>
<feature type="domain" description="Carbohydrate kinase FGGY C-terminal" evidence="5">
    <location>
        <begin position="283"/>
        <end position="449"/>
    </location>
</feature>
<gene>
    <name evidence="6" type="ORF">SAMN02910418_00307</name>
</gene>
<dbReference type="InterPro" id="IPR018484">
    <property type="entry name" value="FGGY_N"/>
</dbReference>
<dbReference type="PANTHER" id="PTHR43095">
    <property type="entry name" value="SUGAR KINASE"/>
    <property type="match status" value="1"/>
</dbReference>
<dbReference type="EMBL" id="FNQV01000002">
    <property type="protein sequence ID" value="SDZ82657.1"/>
    <property type="molecule type" value="Genomic_DNA"/>
</dbReference>
<dbReference type="Pfam" id="PF02782">
    <property type="entry name" value="FGGY_C"/>
    <property type="match status" value="1"/>
</dbReference>
<dbReference type="GO" id="GO:0016301">
    <property type="term" value="F:kinase activity"/>
    <property type="evidence" value="ECO:0007669"/>
    <property type="project" value="UniProtKB-KW"/>
</dbReference>
<dbReference type="InterPro" id="IPR050406">
    <property type="entry name" value="FGGY_Carb_Kinase"/>
</dbReference>
<keyword evidence="3 6" id="KW-0418">Kinase</keyword>
<evidence type="ECO:0000313" key="6">
    <source>
        <dbReference type="EMBL" id="SDZ82657.1"/>
    </source>
</evidence>
<dbReference type="RefSeq" id="WP_092561318.1">
    <property type="nucleotide sequence ID" value="NZ_FNQV01000002.1"/>
</dbReference>
<protein>
    <submittedName>
        <fullName evidence="6">Gluconokinase</fullName>
    </submittedName>
</protein>
<dbReference type="SUPFAM" id="SSF53067">
    <property type="entry name" value="Actin-like ATPase domain"/>
    <property type="match status" value="2"/>
</dbReference>
<dbReference type="PANTHER" id="PTHR43095:SF2">
    <property type="entry name" value="GLUCONOKINASE"/>
    <property type="match status" value="1"/>
</dbReference>
<dbReference type="InterPro" id="IPR018485">
    <property type="entry name" value="FGGY_C"/>
</dbReference>
<dbReference type="OrthoDB" id="9782710at2"/>
<reference evidence="7" key="1">
    <citation type="submission" date="2016-10" db="EMBL/GenBank/DDBJ databases">
        <authorList>
            <person name="Varghese N."/>
            <person name="Submissions S."/>
        </authorList>
    </citation>
    <scope>NUCLEOTIDE SEQUENCE [LARGE SCALE GENOMIC DNA]</scope>
    <source>
        <strain evidence="7">KPR-1</strain>
    </source>
</reference>
<evidence type="ECO:0000313" key="7">
    <source>
        <dbReference type="Proteomes" id="UP000199288"/>
    </source>
</evidence>